<reference evidence="2 3" key="1">
    <citation type="journal article" date="2019" name="Sci. Rep.">
        <title>Orb-weaving spider Araneus ventricosus genome elucidates the spidroin gene catalogue.</title>
        <authorList>
            <person name="Kono N."/>
            <person name="Nakamura H."/>
            <person name="Ohtoshi R."/>
            <person name="Moran D.A.P."/>
            <person name="Shinohara A."/>
            <person name="Yoshida Y."/>
            <person name="Fujiwara M."/>
            <person name="Mori M."/>
            <person name="Tomita M."/>
            <person name="Arakawa K."/>
        </authorList>
    </citation>
    <scope>NUCLEOTIDE SEQUENCE [LARGE SCALE GENOMIC DNA]</scope>
</reference>
<sequence length="129" mass="14950">MYISAVDTIFAHKKRITSRTSKQDHVSKRLAISIALTRLRAYTTYPHNRSKGRLTYDVRFNVHEDHVYGESSVKSGYEHETLRLRSRDLATRPPRHRQGSKRPVDPCGLETLWAAWGVDGLKREEKNCD</sequence>
<keyword evidence="3" id="KW-1185">Reference proteome</keyword>
<gene>
    <name evidence="2" type="ORF">AVEN_183758_1</name>
</gene>
<name>A0A4Y2MCK9_ARAVE</name>
<evidence type="ECO:0000313" key="2">
    <source>
        <dbReference type="EMBL" id="GBN24150.1"/>
    </source>
</evidence>
<dbReference type="AlphaFoldDB" id="A0A4Y2MCK9"/>
<evidence type="ECO:0000313" key="3">
    <source>
        <dbReference type="Proteomes" id="UP000499080"/>
    </source>
</evidence>
<proteinExistence type="predicted"/>
<organism evidence="2 3">
    <name type="scientific">Araneus ventricosus</name>
    <name type="common">Orbweaver spider</name>
    <name type="synonym">Epeira ventricosa</name>
    <dbReference type="NCBI Taxonomy" id="182803"/>
    <lineage>
        <taxon>Eukaryota</taxon>
        <taxon>Metazoa</taxon>
        <taxon>Ecdysozoa</taxon>
        <taxon>Arthropoda</taxon>
        <taxon>Chelicerata</taxon>
        <taxon>Arachnida</taxon>
        <taxon>Araneae</taxon>
        <taxon>Araneomorphae</taxon>
        <taxon>Entelegynae</taxon>
        <taxon>Araneoidea</taxon>
        <taxon>Araneidae</taxon>
        <taxon>Araneus</taxon>
    </lineage>
</organism>
<accession>A0A4Y2MCK9</accession>
<comment type="caution">
    <text evidence="2">The sequence shown here is derived from an EMBL/GenBank/DDBJ whole genome shotgun (WGS) entry which is preliminary data.</text>
</comment>
<evidence type="ECO:0000256" key="1">
    <source>
        <dbReference type="SAM" id="MobiDB-lite"/>
    </source>
</evidence>
<feature type="region of interest" description="Disordered" evidence="1">
    <location>
        <begin position="84"/>
        <end position="106"/>
    </location>
</feature>
<dbReference type="EMBL" id="BGPR01203494">
    <property type="protein sequence ID" value="GBN24150.1"/>
    <property type="molecule type" value="Genomic_DNA"/>
</dbReference>
<dbReference type="Proteomes" id="UP000499080">
    <property type="component" value="Unassembled WGS sequence"/>
</dbReference>
<protein>
    <submittedName>
        <fullName evidence="2">Uncharacterized protein</fullName>
    </submittedName>
</protein>